<feature type="region of interest" description="Disordered" evidence="1">
    <location>
        <begin position="38"/>
        <end position="59"/>
    </location>
</feature>
<feature type="domain" description="DUF7780" evidence="2">
    <location>
        <begin position="154"/>
        <end position="461"/>
    </location>
</feature>
<evidence type="ECO:0000313" key="4">
    <source>
        <dbReference type="Proteomes" id="UP001168877"/>
    </source>
</evidence>
<reference evidence="3" key="2">
    <citation type="submission" date="2023-06" db="EMBL/GenBank/DDBJ databases">
        <authorList>
            <person name="Swenson N.G."/>
            <person name="Wegrzyn J.L."/>
            <person name="Mcevoy S.L."/>
        </authorList>
    </citation>
    <scope>NUCLEOTIDE SEQUENCE</scope>
    <source>
        <strain evidence="3">NS2018</strain>
        <tissue evidence="3">Leaf</tissue>
    </source>
</reference>
<name>A0AA39SX46_ACESA</name>
<feature type="region of interest" description="Disordered" evidence="1">
    <location>
        <begin position="375"/>
        <end position="395"/>
    </location>
</feature>
<comment type="caution">
    <text evidence="3">The sequence shown here is derived from an EMBL/GenBank/DDBJ whole genome shotgun (WGS) entry which is preliminary data.</text>
</comment>
<feature type="region of interest" description="Disordered" evidence="1">
    <location>
        <begin position="100"/>
        <end position="124"/>
    </location>
</feature>
<dbReference type="InterPro" id="IPR056682">
    <property type="entry name" value="DUF7780"/>
</dbReference>
<dbReference type="PANTHER" id="PTHR34960">
    <property type="entry name" value="EMB|CAB68146.1-RELATED"/>
    <property type="match status" value="1"/>
</dbReference>
<evidence type="ECO:0000259" key="2">
    <source>
        <dbReference type="Pfam" id="PF25002"/>
    </source>
</evidence>
<evidence type="ECO:0000256" key="1">
    <source>
        <dbReference type="SAM" id="MobiDB-lite"/>
    </source>
</evidence>
<reference evidence="3" key="1">
    <citation type="journal article" date="2022" name="Plant J.">
        <title>Strategies of tolerance reflected in two North American maple genomes.</title>
        <authorList>
            <person name="McEvoy S.L."/>
            <person name="Sezen U.U."/>
            <person name="Trouern-Trend A."/>
            <person name="McMahon S.M."/>
            <person name="Schaberg P.G."/>
            <person name="Yang J."/>
            <person name="Wegrzyn J.L."/>
            <person name="Swenson N.G."/>
        </authorList>
    </citation>
    <scope>NUCLEOTIDE SEQUENCE</scope>
    <source>
        <strain evidence="3">NS2018</strain>
    </source>
</reference>
<dbReference type="Proteomes" id="UP001168877">
    <property type="component" value="Unassembled WGS sequence"/>
</dbReference>
<protein>
    <recommendedName>
        <fullName evidence="2">DUF7780 domain-containing protein</fullName>
    </recommendedName>
</protein>
<proteinExistence type="predicted"/>
<dbReference type="AlphaFoldDB" id="A0AA39SX46"/>
<dbReference type="EMBL" id="JAUESC010000004">
    <property type="protein sequence ID" value="KAK0597419.1"/>
    <property type="molecule type" value="Genomic_DNA"/>
</dbReference>
<keyword evidence="4" id="KW-1185">Reference proteome</keyword>
<organism evidence="3 4">
    <name type="scientific">Acer saccharum</name>
    <name type="common">Sugar maple</name>
    <dbReference type="NCBI Taxonomy" id="4024"/>
    <lineage>
        <taxon>Eukaryota</taxon>
        <taxon>Viridiplantae</taxon>
        <taxon>Streptophyta</taxon>
        <taxon>Embryophyta</taxon>
        <taxon>Tracheophyta</taxon>
        <taxon>Spermatophyta</taxon>
        <taxon>Magnoliopsida</taxon>
        <taxon>eudicotyledons</taxon>
        <taxon>Gunneridae</taxon>
        <taxon>Pentapetalae</taxon>
        <taxon>rosids</taxon>
        <taxon>malvids</taxon>
        <taxon>Sapindales</taxon>
        <taxon>Sapindaceae</taxon>
        <taxon>Hippocastanoideae</taxon>
        <taxon>Acereae</taxon>
        <taxon>Acer</taxon>
    </lineage>
</organism>
<dbReference type="PANTHER" id="PTHR34960:SF1">
    <property type="entry name" value="EMB|CAB68146.1-RELATED"/>
    <property type="match status" value="1"/>
</dbReference>
<dbReference type="Pfam" id="PF25002">
    <property type="entry name" value="DUF7780"/>
    <property type="match status" value="1"/>
</dbReference>
<accession>A0AA39SX46</accession>
<evidence type="ECO:0000313" key="3">
    <source>
        <dbReference type="EMBL" id="KAK0597419.1"/>
    </source>
</evidence>
<sequence>MGFSFTLTPKSSTTTTATENWGMGLLLVFFPEEDNNSNHNHSSATATASPLSSSSSSSMSRIKRSNSSLISTKAQSTISICALFVFLTLLLFTLSTFEPSTSSLNNTPRRILSQKSTPSPTVVTNPNSSPFPFFKMWSSDPGYSNEPRKRVNPVALQGMGVLYRRGTRAVNDFIIGHVAEDTTEDEFRLFLRVLHRSGLSSKSDMAFLYSSSSSLSKFGSVIEEENDSFSKLIRHYKESNRTTSKKDTALRFDVTQFVKSMKKDMGEPLWGKRIRGNFNNSTEDRGVSGELMQLSYGSILGFEVNELDPENSLAGFLDHVPMSMRRWACYPMLLGRVRRNFKHIMLVDVKKLILLGDPLVRVRTQTPESVFISMKQDSVSSNKHSKRNSDKTQQHYQANSAVLMGGARGVRRLSTAMLTEIVRASMQRKKKSSVTESGILSQLVSNEHILKNIHLVTSIESIPEASSLIESSPSSSPAIVMMQRGNSNYGVDYYSIIMKQICSCEAVDSSVYKNC</sequence>
<gene>
    <name evidence="3" type="ORF">LWI29_025100</name>
</gene>
<feature type="compositionally biased region" description="Polar residues" evidence="1">
    <location>
        <begin position="105"/>
        <end position="124"/>
    </location>
</feature>